<dbReference type="Proteomes" id="UP000202478">
    <property type="component" value="Segment"/>
</dbReference>
<dbReference type="GO" id="GO:0005524">
    <property type="term" value="F:ATP binding"/>
    <property type="evidence" value="ECO:0007669"/>
    <property type="project" value="InterPro"/>
</dbReference>
<protein>
    <submittedName>
        <fullName evidence="2">DNA primase-helicase subunit</fullName>
    </submittedName>
</protein>
<dbReference type="GeneID" id="80645231"/>
<dbReference type="KEGG" id="vg:80645231"/>
<dbReference type="PANTHER" id="PTHR30153:SF2">
    <property type="entry name" value="REPLICATIVE DNA HELICASE"/>
    <property type="match status" value="1"/>
</dbReference>
<accession>A0A0A8J9T3</accession>
<dbReference type="InterPro" id="IPR007694">
    <property type="entry name" value="DNA_helicase_DnaB-like_C"/>
</dbReference>
<sequence>MNKSITPDVTQYSIKNQEYLLSQIFTNPDLYVRCKNILKPEYFDKIFQNSIQYVHEYSNKYNGGFPTLLDIEVKSGFQYTEIKVSELNKQAVLDHCGEFCRHKALALAVEKGMELVQQKKYGGIEELIREAMLVTVQNELGLDVYENPEETIQSLKDMQGSMRSGWDTLDFKLFGGFGKQELEIFAAASGGGKSVVLQNIAVNFSKMGLNGAYISLELAEELVAVRIYGMMTDTKLSTIKSDASNIGMKIAIDGKQSGSLRIKRLPESITTSNDIESYIRELQIKTGIKLDYICVDYLDLMTSERSTDASNVFVKDKFVSEELRALAHTMDMTVFTAAQFNRSGINEEKKSQAQIAGGMSKIYTADNVIYIETNKDKGELWFDFQKTRNSSAVGSKLRMSYNMDSLRVLDHAQTIQELECNKSGFKLTQSTMGVGGGSVTQPPSTMTSLRHSLYNANMGLSQPVEVEHNVDNTSVLNTDNEDVLNSPAYENETIEEFEIVESVQTKLSPSKISNMRDFLGKR</sequence>
<dbReference type="Gene3D" id="3.40.50.300">
    <property type="entry name" value="P-loop containing nucleotide triphosphate hydrolases"/>
    <property type="match status" value="1"/>
</dbReference>
<proteinExistence type="predicted"/>
<organismHost>
    <name type="scientific">Klebsiella</name>
    <dbReference type="NCBI Taxonomy" id="570"/>
</organismHost>
<reference evidence="3" key="1">
    <citation type="journal article" date="2015" name="Antimicrob. Agents Chemother.">
        <title>Identification of capsular types in carbapenem-resistant Klebsiella pneumoniae strains by wzc sequencing and implications in capsule depolymerase treatment.</title>
        <authorList>
            <person name="Pan Y.-J."/>
            <person name="Lin T.-L."/>
            <person name="Lin Y.-T."/>
            <person name="Su P.-A."/>
            <person name="Chen C.-T."/>
            <person name="Hsieh P.-F."/>
            <person name="Hsu C.-R."/>
            <person name="Chen C.-C."/>
            <person name="Hsieh Y.-C."/>
            <person name="Wang J.-T."/>
        </authorList>
    </citation>
    <scope>NUCLEOTIDE SEQUENCE [LARGE SCALE GENOMIC DNA]</scope>
</reference>
<dbReference type="RefSeq" id="YP_010843046.1">
    <property type="nucleotide sequence ID" value="NC_027399.1"/>
</dbReference>
<keyword evidence="2" id="KW-0067">ATP-binding</keyword>
<dbReference type="InterPro" id="IPR027417">
    <property type="entry name" value="P-loop_NTPase"/>
</dbReference>
<dbReference type="EMBL" id="AB897757">
    <property type="protein sequence ID" value="BAQ02814.1"/>
    <property type="molecule type" value="Genomic_DNA"/>
</dbReference>
<dbReference type="PANTHER" id="PTHR30153">
    <property type="entry name" value="REPLICATIVE DNA HELICASE DNAB"/>
    <property type="match status" value="1"/>
</dbReference>
<evidence type="ECO:0000313" key="2">
    <source>
        <dbReference type="EMBL" id="BAQ02814.1"/>
    </source>
</evidence>
<dbReference type="GO" id="GO:0006260">
    <property type="term" value="P:DNA replication"/>
    <property type="evidence" value="ECO:0007669"/>
    <property type="project" value="InterPro"/>
</dbReference>
<evidence type="ECO:0000313" key="3">
    <source>
        <dbReference type="Proteomes" id="UP000202478"/>
    </source>
</evidence>
<feature type="domain" description="SF4 helicase" evidence="1">
    <location>
        <begin position="162"/>
        <end position="350"/>
    </location>
</feature>
<keyword evidence="2" id="KW-0378">Hydrolase</keyword>
<keyword evidence="2" id="KW-0347">Helicase</keyword>
<dbReference type="OrthoDB" id="2539at10239"/>
<keyword evidence="2" id="KW-0547">Nucleotide-binding</keyword>
<dbReference type="GO" id="GO:0003678">
    <property type="term" value="F:DNA helicase activity"/>
    <property type="evidence" value="ECO:0007669"/>
    <property type="project" value="InterPro"/>
</dbReference>
<evidence type="ECO:0000259" key="1">
    <source>
        <dbReference type="Pfam" id="PF03796"/>
    </source>
</evidence>
<organism evidence="2 3">
    <name type="scientific">Klebsiella phage K64-1</name>
    <name type="common">Bacteriophage K64-1</name>
    <dbReference type="NCBI Taxonomy" id="1439894"/>
    <lineage>
        <taxon>Viruses</taxon>
        <taxon>Duplodnaviria</taxon>
        <taxon>Heunggongvirae</taxon>
        <taxon>Uroviricota</taxon>
        <taxon>Caudoviricetes</taxon>
        <taxon>Alcyoneusvirus</taxon>
        <taxon>Alcyoneusvirus K641</taxon>
    </lineage>
</organism>
<name>A0A0A8J9T3_BPK64</name>
<dbReference type="Pfam" id="PF03796">
    <property type="entry name" value="DnaB_C"/>
    <property type="match status" value="1"/>
</dbReference>
<dbReference type="SUPFAM" id="SSF52540">
    <property type="entry name" value="P-loop containing nucleoside triphosphate hydrolases"/>
    <property type="match status" value="1"/>
</dbReference>
<keyword evidence="3" id="KW-1185">Reference proteome</keyword>